<reference evidence="1" key="2">
    <citation type="submission" date="2021-01" db="UniProtKB">
        <authorList>
            <consortium name="EnsemblPlants"/>
        </authorList>
    </citation>
    <scope>IDENTIFICATION</scope>
</reference>
<name>A0A7N2N2E5_QUELO</name>
<dbReference type="Gramene" id="QL11p049612:mrna">
    <property type="protein sequence ID" value="QL11p049612:mrna"/>
    <property type="gene ID" value="QL11p049612"/>
</dbReference>
<evidence type="ECO:0000313" key="1">
    <source>
        <dbReference type="EnsemblPlants" id="QL11p049612:mrna"/>
    </source>
</evidence>
<protein>
    <submittedName>
        <fullName evidence="1">Uncharacterized protein</fullName>
    </submittedName>
</protein>
<dbReference type="EnsemblPlants" id="QL11p049612:mrna">
    <property type="protein sequence ID" value="QL11p049612:mrna"/>
    <property type="gene ID" value="QL11p049612"/>
</dbReference>
<organism evidence="1 2">
    <name type="scientific">Quercus lobata</name>
    <name type="common">Valley oak</name>
    <dbReference type="NCBI Taxonomy" id="97700"/>
    <lineage>
        <taxon>Eukaryota</taxon>
        <taxon>Viridiplantae</taxon>
        <taxon>Streptophyta</taxon>
        <taxon>Embryophyta</taxon>
        <taxon>Tracheophyta</taxon>
        <taxon>Spermatophyta</taxon>
        <taxon>Magnoliopsida</taxon>
        <taxon>eudicotyledons</taxon>
        <taxon>Gunneridae</taxon>
        <taxon>Pentapetalae</taxon>
        <taxon>rosids</taxon>
        <taxon>fabids</taxon>
        <taxon>Fagales</taxon>
        <taxon>Fagaceae</taxon>
        <taxon>Quercus</taxon>
    </lineage>
</organism>
<dbReference type="AlphaFoldDB" id="A0A7N2N2E5"/>
<proteinExistence type="predicted"/>
<dbReference type="InParanoid" id="A0A7N2N2E5"/>
<dbReference type="EMBL" id="LRBV02000011">
    <property type="status" value="NOT_ANNOTATED_CDS"/>
    <property type="molecule type" value="Genomic_DNA"/>
</dbReference>
<reference evidence="1 2" key="1">
    <citation type="journal article" date="2016" name="G3 (Bethesda)">
        <title>First Draft Assembly and Annotation of the Genome of a California Endemic Oak Quercus lobata Nee (Fagaceae).</title>
        <authorList>
            <person name="Sork V.L."/>
            <person name="Fitz-Gibbon S.T."/>
            <person name="Puiu D."/>
            <person name="Crepeau M."/>
            <person name="Gugger P.F."/>
            <person name="Sherman R."/>
            <person name="Stevens K."/>
            <person name="Langley C.H."/>
            <person name="Pellegrini M."/>
            <person name="Salzberg S.L."/>
        </authorList>
    </citation>
    <scope>NUCLEOTIDE SEQUENCE [LARGE SCALE GENOMIC DNA]</scope>
    <source>
        <strain evidence="1 2">cv. SW786</strain>
    </source>
</reference>
<dbReference type="Proteomes" id="UP000594261">
    <property type="component" value="Chromosome 11"/>
</dbReference>
<keyword evidence="2" id="KW-1185">Reference proteome</keyword>
<sequence length="100" mass="11123">MGLCMITLLALRKHKRVCLYLVVYLRKKEFVDSELARGCCKGQPEKALYNGGILKDDEPVSVKGSVGGSASIVFWPAFLLHNLTRGTYFCFSSKVLLLPL</sequence>
<accession>A0A7N2N2E5</accession>
<evidence type="ECO:0000313" key="2">
    <source>
        <dbReference type="Proteomes" id="UP000594261"/>
    </source>
</evidence>